<sequence length="54" mass="5765">MADFGGGELVQKAITSDLVVGPLDPVRYVSTVLTLRPVTEISGTGKLDHRVRAK</sequence>
<accession>A0A9W6VL39</accession>
<organism evidence="1 2">
    <name type="scientific">Amycolatopsis taiwanensis</name>
    <dbReference type="NCBI Taxonomy" id="342230"/>
    <lineage>
        <taxon>Bacteria</taxon>
        <taxon>Bacillati</taxon>
        <taxon>Actinomycetota</taxon>
        <taxon>Actinomycetes</taxon>
        <taxon>Pseudonocardiales</taxon>
        <taxon>Pseudonocardiaceae</taxon>
        <taxon>Amycolatopsis</taxon>
    </lineage>
</organism>
<keyword evidence="2" id="KW-1185">Reference proteome</keyword>
<dbReference type="Proteomes" id="UP001165136">
    <property type="component" value="Unassembled WGS sequence"/>
</dbReference>
<name>A0A9W6VL39_9PSEU</name>
<evidence type="ECO:0000313" key="2">
    <source>
        <dbReference type="Proteomes" id="UP001165136"/>
    </source>
</evidence>
<protein>
    <submittedName>
        <fullName evidence="1">Uncharacterized protein</fullName>
    </submittedName>
</protein>
<reference evidence="1" key="1">
    <citation type="submission" date="2023-03" db="EMBL/GenBank/DDBJ databases">
        <title>Amycolatopsis taiwanensis NBRC 103393.</title>
        <authorList>
            <person name="Ichikawa N."/>
            <person name="Sato H."/>
            <person name="Tonouchi N."/>
        </authorList>
    </citation>
    <scope>NUCLEOTIDE SEQUENCE</scope>
    <source>
        <strain evidence="1">NBRC 103393</strain>
    </source>
</reference>
<dbReference type="EMBL" id="BSTI01000033">
    <property type="protein sequence ID" value="GLY71229.1"/>
    <property type="molecule type" value="Genomic_DNA"/>
</dbReference>
<gene>
    <name evidence="1" type="ORF">Atai01_78480</name>
</gene>
<dbReference type="RefSeq" id="WP_285490863.1">
    <property type="nucleotide sequence ID" value="NZ_BSTI01000033.1"/>
</dbReference>
<evidence type="ECO:0000313" key="1">
    <source>
        <dbReference type="EMBL" id="GLY71229.1"/>
    </source>
</evidence>
<comment type="caution">
    <text evidence="1">The sequence shown here is derived from an EMBL/GenBank/DDBJ whole genome shotgun (WGS) entry which is preliminary data.</text>
</comment>
<proteinExistence type="predicted"/>
<dbReference type="AlphaFoldDB" id="A0A9W6VL39"/>